<dbReference type="Proteomes" id="UP000249135">
    <property type="component" value="Unassembled WGS sequence"/>
</dbReference>
<dbReference type="InterPro" id="IPR051045">
    <property type="entry name" value="TonB-dependent_transducer"/>
</dbReference>
<dbReference type="NCBIfam" id="TIGR01352">
    <property type="entry name" value="tonB_Cterm"/>
    <property type="match status" value="1"/>
</dbReference>
<dbReference type="AlphaFoldDB" id="A0A2W5P7G6"/>
<feature type="region of interest" description="Disordered" evidence="10">
    <location>
        <begin position="60"/>
        <end position="142"/>
    </location>
</feature>
<dbReference type="EMBL" id="QFPP01000713">
    <property type="protein sequence ID" value="PZQ60019.1"/>
    <property type="molecule type" value="Genomic_DNA"/>
</dbReference>
<dbReference type="InterPro" id="IPR006260">
    <property type="entry name" value="TonB/TolA_C"/>
</dbReference>
<evidence type="ECO:0000313" key="14">
    <source>
        <dbReference type="Proteomes" id="UP000249135"/>
    </source>
</evidence>
<dbReference type="SUPFAM" id="SSF74653">
    <property type="entry name" value="TolA/TonB C-terminal domain"/>
    <property type="match status" value="1"/>
</dbReference>
<dbReference type="GO" id="GO:0015031">
    <property type="term" value="P:protein transport"/>
    <property type="evidence" value="ECO:0007669"/>
    <property type="project" value="UniProtKB-KW"/>
</dbReference>
<evidence type="ECO:0000256" key="6">
    <source>
        <dbReference type="ARBA" id="ARBA00022692"/>
    </source>
</evidence>
<comment type="similarity">
    <text evidence="2">Belongs to the TonB family.</text>
</comment>
<sequence length="237" mass="24776">MSSRFSSSPPSSPLGLSRTAVIAGGVILFHAAALWALQSGLLRKAAEVVVPVELLAQIIEPPRPAPSPPPPPPPPAPPKKEVVKPPPRPQAVRETRPMPPPPNAPTGVVEPPPPAPPAPETPPAPPAPPAPPPAPPAPPAPRLIEVTQGQTSYVREPRVSYPTMSRKLGETGTVIIAVYFNAEGFPKRAEIAKSSGYERLDQAALAAALASQVTPFKLGGNAQTTYVLRAPFNFVLN</sequence>
<dbReference type="PROSITE" id="PS52015">
    <property type="entry name" value="TONB_CTD"/>
    <property type="match status" value="1"/>
</dbReference>
<feature type="compositionally biased region" description="Pro residues" evidence="10">
    <location>
        <begin position="97"/>
        <end position="141"/>
    </location>
</feature>
<evidence type="ECO:0000256" key="4">
    <source>
        <dbReference type="ARBA" id="ARBA00022475"/>
    </source>
</evidence>
<comment type="caution">
    <text evidence="13">The sequence shown here is derived from an EMBL/GenBank/DDBJ whole genome shotgun (WGS) entry which is preliminary data.</text>
</comment>
<keyword evidence="9 11" id="KW-0472">Membrane</keyword>
<proteinExistence type="inferred from homology"/>
<protein>
    <submittedName>
        <fullName evidence="13">Energy transducer TonB</fullName>
    </submittedName>
</protein>
<name>A0A2W5P7G6_VARPD</name>
<feature type="transmembrane region" description="Helical" evidence="11">
    <location>
        <begin position="20"/>
        <end position="37"/>
    </location>
</feature>
<dbReference type="GO" id="GO:0055085">
    <property type="term" value="P:transmembrane transport"/>
    <property type="evidence" value="ECO:0007669"/>
    <property type="project" value="InterPro"/>
</dbReference>
<dbReference type="GO" id="GO:0031992">
    <property type="term" value="F:energy transducer activity"/>
    <property type="evidence" value="ECO:0007669"/>
    <property type="project" value="TreeGrafter"/>
</dbReference>
<evidence type="ECO:0000256" key="11">
    <source>
        <dbReference type="SAM" id="Phobius"/>
    </source>
</evidence>
<feature type="domain" description="TonB C-terminal" evidence="12">
    <location>
        <begin position="146"/>
        <end position="237"/>
    </location>
</feature>
<dbReference type="PANTHER" id="PTHR33446:SF2">
    <property type="entry name" value="PROTEIN TONB"/>
    <property type="match status" value="1"/>
</dbReference>
<evidence type="ECO:0000256" key="3">
    <source>
        <dbReference type="ARBA" id="ARBA00022448"/>
    </source>
</evidence>
<dbReference type="Gene3D" id="3.30.1150.10">
    <property type="match status" value="1"/>
</dbReference>
<keyword evidence="4" id="KW-1003">Cell membrane</keyword>
<dbReference type="PANTHER" id="PTHR33446">
    <property type="entry name" value="PROTEIN TONB-RELATED"/>
    <property type="match status" value="1"/>
</dbReference>
<dbReference type="InterPro" id="IPR037682">
    <property type="entry name" value="TonB_C"/>
</dbReference>
<keyword evidence="6 11" id="KW-0812">Transmembrane</keyword>
<evidence type="ECO:0000256" key="1">
    <source>
        <dbReference type="ARBA" id="ARBA00004383"/>
    </source>
</evidence>
<reference evidence="13 14" key="1">
    <citation type="submission" date="2017-08" db="EMBL/GenBank/DDBJ databases">
        <title>Infants hospitalized years apart are colonized by the same room-sourced microbial strains.</title>
        <authorList>
            <person name="Brooks B."/>
            <person name="Olm M.R."/>
            <person name="Firek B.A."/>
            <person name="Baker R."/>
            <person name="Thomas B.C."/>
            <person name="Morowitz M.J."/>
            <person name="Banfield J.F."/>
        </authorList>
    </citation>
    <scope>NUCLEOTIDE SEQUENCE [LARGE SCALE GENOMIC DNA]</scope>
    <source>
        <strain evidence="13">S2_005_003_R2_41</strain>
    </source>
</reference>
<dbReference type="GO" id="GO:0098797">
    <property type="term" value="C:plasma membrane protein complex"/>
    <property type="evidence" value="ECO:0007669"/>
    <property type="project" value="TreeGrafter"/>
</dbReference>
<comment type="subcellular location">
    <subcellularLocation>
        <location evidence="1">Cell inner membrane</location>
        <topology evidence="1">Single-pass membrane protein</topology>
        <orientation evidence="1">Periplasmic side</orientation>
    </subcellularLocation>
</comment>
<feature type="compositionally biased region" description="Pro residues" evidence="10">
    <location>
        <begin position="61"/>
        <end position="77"/>
    </location>
</feature>
<evidence type="ECO:0000256" key="8">
    <source>
        <dbReference type="ARBA" id="ARBA00022989"/>
    </source>
</evidence>
<keyword evidence="8 11" id="KW-1133">Transmembrane helix</keyword>
<gene>
    <name evidence="13" type="ORF">DI563_29820</name>
</gene>
<evidence type="ECO:0000256" key="2">
    <source>
        <dbReference type="ARBA" id="ARBA00006555"/>
    </source>
</evidence>
<evidence type="ECO:0000259" key="12">
    <source>
        <dbReference type="PROSITE" id="PS52015"/>
    </source>
</evidence>
<accession>A0A2W5P7G6</accession>
<organism evidence="13 14">
    <name type="scientific">Variovorax paradoxus</name>
    <dbReference type="NCBI Taxonomy" id="34073"/>
    <lineage>
        <taxon>Bacteria</taxon>
        <taxon>Pseudomonadati</taxon>
        <taxon>Pseudomonadota</taxon>
        <taxon>Betaproteobacteria</taxon>
        <taxon>Burkholderiales</taxon>
        <taxon>Comamonadaceae</taxon>
        <taxon>Variovorax</taxon>
    </lineage>
</organism>
<keyword evidence="3" id="KW-0813">Transport</keyword>
<evidence type="ECO:0000256" key="7">
    <source>
        <dbReference type="ARBA" id="ARBA00022927"/>
    </source>
</evidence>
<evidence type="ECO:0000256" key="9">
    <source>
        <dbReference type="ARBA" id="ARBA00023136"/>
    </source>
</evidence>
<keyword evidence="7" id="KW-0653">Protein transport</keyword>
<keyword evidence="5" id="KW-0997">Cell inner membrane</keyword>
<evidence type="ECO:0000256" key="5">
    <source>
        <dbReference type="ARBA" id="ARBA00022519"/>
    </source>
</evidence>
<dbReference type="Pfam" id="PF03544">
    <property type="entry name" value="TonB_C"/>
    <property type="match status" value="1"/>
</dbReference>
<evidence type="ECO:0000256" key="10">
    <source>
        <dbReference type="SAM" id="MobiDB-lite"/>
    </source>
</evidence>
<evidence type="ECO:0000313" key="13">
    <source>
        <dbReference type="EMBL" id="PZQ60019.1"/>
    </source>
</evidence>